<dbReference type="AlphaFoldDB" id="A0A6N9HAG7"/>
<sequence length="66" mass="7375">MTEQPTTRTRPAMTTDEAMAFADGALGAAGHQITDPYINQLRRQRLEGEISMDEYQRLALAHIDAK</sequence>
<organism evidence="1 2">
    <name type="scientific">Brevibacterium rongguiense</name>
    <dbReference type="NCBI Taxonomy" id="2695267"/>
    <lineage>
        <taxon>Bacteria</taxon>
        <taxon>Bacillati</taxon>
        <taxon>Actinomycetota</taxon>
        <taxon>Actinomycetes</taxon>
        <taxon>Micrococcales</taxon>
        <taxon>Brevibacteriaceae</taxon>
        <taxon>Brevibacterium</taxon>
    </lineage>
</organism>
<proteinExistence type="predicted"/>
<name>A0A6N9HAG7_9MICO</name>
<reference evidence="1 2" key="1">
    <citation type="submission" date="2020-01" db="EMBL/GenBank/DDBJ databases">
        <authorList>
            <person name="Deng T."/>
        </authorList>
    </citation>
    <scope>NUCLEOTIDE SEQUENCE [LARGE SCALE GENOMIC DNA]</scope>
    <source>
        <strain evidence="1 2">5221</strain>
    </source>
</reference>
<evidence type="ECO:0000313" key="2">
    <source>
        <dbReference type="Proteomes" id="UP000469215"/>
    </source>
</evidence>
<evidence type="ECO:0008006" key="3">
    <source>
        <dbReference type="Google" id="ProtNLM"/>
    </source>
</evidence>
<protein>
    <recommendedName>
        <fullName evidence="3">Antitoxin VbhA domain-containing protein</fullName>
    </recommendedName>
</protein>
<gene>
    <name evidence="1" type="ORF">GSY69_13720</name>
</gene>
<comment type="caution">
    <text evidence="1">The sequence shown here is derived from an EMBL/GenBank/DDBJ whole genome shotgun (WGS) entry which is preliminary data.</text>
</comment>
<dbReference type="RefSeq" id="WP_160954384.1">
    <property type="nucleotide sequence ID" value="NZ_WWEQ01000117.1"/>
</dbReference>
<dbReference type="Proteomes" id="UP000469215">
    <property type="component" value="Unassembled WGS sequence"/>
</dbReference>
<accession>A0A6N9HAG7</accession>
<dbReference type="EMBL" id="WWEQ01000117">
    <property type="protein sequence ID" value="MYM20985.1"/>
    <property type="molecule type" value="Genomic_DNA"/>
</dbReference>
<keyword evidence="2" id="KW-1185">Reference proteome</keyword>
<evidence type="ECO:0000313" key="1">
    <source>
        <dbReference type="EMBL" id="MYM20985.1"/>
    </source>
</evidence>